<organism evidence="2 3">
    <name type="scientific">Leishmania utingensis</name>
    <dbReference type="NCBI Taxonomy" id="653362"/>
    <lineage>
        <taxon>Eukaryota</taxon>
        <taxon>Discoba</taxon>
        <taxon>Euglenozoa</taxon>
        <taxon>Kinetoplastea</taxon>
        <taxon>Metakinetoplastina</taxon>
        <taxon>Trypanosomatida</taxon>
        <taxon>Trypanosomatidae</taxon>
        <taxon>Leishmaniinae</taxon>
        <taxon>Leishmania</taxon>
    </lineage>
</organism>
<keyword evidence="3" id="KW-1185">Reference proteome</keyword>
<dbReference type="EMBL" id="JBAMZL010000032">
    <property type="protein sequence ID" value="KAL0499866.1"/>
    <property type="molecule type" value="Genomic_DNA"/>
</dbReference>
<evidence type="ECO:0000256" key="1">
    <source>
        <dbReference type="SAM" id="MobiDB-lite"/>
    </source>
</evidence>
<dbReference type="AlphaFoldDB" id="A0AAW3A8C2"/>
<dbReference type="Proteomes" id="UP001482455">
    <property type="component" value="Unassembled WGS sequence"/>
</dbReference>
<gene>
    <name evidence="2" type="ORF">Q4I30_005993</name>
</gene>
<sequence>MCRHTPAPGIPGPSVLTLCGEAEQPPTPTPASAERPLVVTGSSACDAARRERIAATGVGGQVVDGVASERPATASTPVPSMWWAERQRDSSASHPALWLPTAMGSVSHPPLRGAVDALRGDLRSRGG</sequence>
<evidence type="ECO:0000313" key="2">
    <source>
        <dbReference type="EMBL" id="KAL0499866.1"/>
    </source>
</evidence>
<protein>
    <submittedName>
        <fullName evidence="2">Uncharacterized protein</fullName>
    </submittedName>
</protein>
<name>A0AAW3A8C2_9TRYP</name>
<accession>A0AAW3A8C2</accession>
<evidence type="ECO:0000313" key="3">
    <source>
        <dbReference type="Proteomes" id="UP001482455"/>
    </source>
</evidence>
<comment type="caution">
    <text evidence="2">The sequence shown here is derived from an EMBL/GenBank/DDBJ whole genome shotgun (WGS) entry which is preliminary data.</text>
</comment>
<proteinExistence type="predicted"/>
<reference evidence="2 3" key="1">
    <citation type="submission" date="2024-02" db="EMBL/GenBank/DDBJ databases">
        <title>FIRST GENOME SEQUENCES OF Leishmania (Viannia) shawi, Leishmania (Viannia) lindenbergi AND Leishmania (Viannia) utingensis.</title>
        <authorList>
            <person name="Resadore F."/>
            <person name="Custodio M.G.F."/>
            <person name="Boite M.C."/>
            <person name="Cupolillo E."/>
            <person name="Ferreira G.E.M."/>
        </authorList>
    </citation>
    <scope>NUCLEOTIDE SEQUENCE [LARGE SCALE GENOMIC DNA]</scope>
    <source>
        <strain evidence="2 3">ITUB/BR/1977/M4964</strain>
    </source>
</reference>
<feature type="region of interest" description="Disordered" evidence="1">
    <location>
        <begin position="1"/>
        <end position="35"/>
    </location>
</feature>